<dbReference type="Pfam" id="PF00657">
    <property type="entry name" value="Lipase_GDSL"/>
    <property type="match status" value="1"/>
</dbReference>
<feature type="region of interest" description="Disordered" evidence="2">
    <location>
        <begin position="28"/>
        <end position="62"/>
    </location>
</feature>
<keyword evidence="5" id="KW-1185">Reference proteome</keyword>
<dbReference type="InterPro" id="IPR036514">
    <property type="entry name" value="SGNH_hydro_sf"/>
</dbReference>
<dbReference type="InterPro" id="IPR001087">
    <property type="entry name" value="GDSL"/>
</dbReference>
<accession>V4KXI8</accession>
<dbReference type="InterPro" id="IPR008265">
    <property type="entry name" value="Lipase_GDSL_AS"/>
</dbReference>
<dbReference type="CDD" id="cd01837">
    <property type="entry name" value="SGNH_plant_lipase_like"/>
    <property type="match status" value="1"/>
</dbReference>
<dbReference type="OrthoDB" id="1600564at2759"/>
<dbReference type="Gramene" id="ESQ34782">
    <property type="protein sequence ID" value="ESQ34782"/>
    <property type="gene ID" value="EUTSA_v10007849mg"/>
</dbReference>
<evidence type="ECO:0000313" key="5">
    <source>
        <dbReference type="Proteomes" id="UP000030689"/>
    </source>
</evidence>
<dbReference type="KEGG" id="eus:EUTSA_v10007849mg"/>
<dbReference type="eggNOG" id="ENOG502QW19">
    <property type="taxonomic scope" value="Eukaryota"/>
</dbReference>
<dbReference type="SUPFAM" id="SSF52266">
    <property type="entry name" value="SGNH hydrolase"/>
    <property type="match status" value="1"/>
</dbReference>
<sequence>MKQYRLIRFATFLVSFCILFATTNSPCPPTPRKPLPMPPPPPDPYPNIGPSTGLLSPSPPPQPPKNVTVPAVFVFGDSLVDTGNNNNISTPLRCNFRPYGINFVKGVPTGRYCDGKVPSDFLAEFLGIKPVVPAYLDPRLQPDDLITGVCFASGGSGYMPLTPKYLNVIPMSDQLTYFQQYIARVKKLVGQEKGDQIIANGLAIVIAGSNDVGITYFGPGAQWVKDDIYSFTSKLVDSAASFAMQLYGYGARHIGVAGITPLGCIPAQRTLKGGHHRNCAQDVNDVAQLFNSKLSIALGQLAKNLPGSKLIFIDIYSPFSQILENHADYGFEVIKQGCCGTGLVETGPLCNQETSSVCSNISAYLFWDSLHPSHRFYEILTKILVKKYIPLLF</sequence>
<evidence type="ECO:0008006" key="6">
    <source>
        <dbReference type="Google" id="ProtNLM"/>
    </source>
</evidence>
<gene>
    <name evidence="4" type="ORF">EUTSA_v10007849mg</name>
</gene>
<evidence type="ECO:0000256" key="3">
    <source>
        <dbReference type="SAM" id="SignalP"/>
    </source>
</evidence>
<reference evidence="4 5" key="1">
    <citation type="journal article" date="2013" name="Front. Plant Sci.">
        <title>The Reference Genome of the Halophytic Plant Eutrema salsugineum.</title>
        <authorList>
            <person name="Yang R."/>
            <person name="Jarvis D.E."/>
            <person name="Chen H."/>
            <person name="Beilstein M.A."/>
            <person name="Grimwood J."/>
            <person name="Jenkins J."/>
            <person name="Shu S."/>
            <person name="Prochnik S."/>
            <person name="Xin M."/>
            <person name="Ma C."/>
            <person name="Schmutz J."/>
            <person name="Wing R.A."/>
            <person name="Mitchell-Olds T."/>
            <person name="Schumaker K.S."/>
            <person name="Wang X."/>
        </authorList>
    </citation>
    <scope>NUCLEOTIDE SEQUENCE [LARGE SCALE GENOMIC DNA]</scope>
</reference>
<dbReference type="Proteomes" id="UP000030689">
    <property type="component" value="Unassembled WGS sequence"/>
</dbReference>
<comment type="similarity">
    <text evidence="1">Belongs to the 'GDSL' lipolytic enzyme family.</text>
</comment>
<organism evidence="4 5">
    <name type="scientific">Eutrema salsugineum</name>
    <name type="common">Saltwater cress</name>
    <name type="synonym">Sisymbrium salsugineum</name>
    <dbReference type="NCBI Taxonomy" id="72664"/>
    <lineage>
        <taxon>Eukaryota</taxon>
        <taxon>Viridiplantae</taxon>
        <taxon>Streptophyta</taxon>
        <taxon>Embryophyta</taxon>
        <taxon>Tracheophyta</taxon>
        <taxon>Spermatophyta</taxon>
        <taxon>Magnoliopsida</taxon>
        <taxon>eudicotyledons</taxon>
        <taxon>Gunneridae</taxon>
        <taxon>Pentapetalae</taxon>
        <taxon>rosids</taxon>
        <taxon>malvids</taxon>
        <taxon>Brassicales</taxon>
        <taxon>Brassicaceae</taxon>
        <taxon>Eutremeae</taxon>
        <taxon>Eutrema</taxon>
    </lineage>
</organism>
<dbReference type="PANTHER" id="PTHR45642">
    <property type="entry name" value="GDSL ESTERASE/LIPASE EXL3"/>
    <property type="match status" value="1"/>
</dbReference>
<feature type="chain" id="PRO_5004722729" description="SGNH hydrolase-type esterase domain-containing protein" evidence="3">
    <location>
        <begin position="26"/>
        <end position="393"/>
    </location>
</feature>
<evidence type="ECO:0000256" key="2">
    <source>
        <dbReference type="SAM" id="MobiDB-lite"/>
    </source>
</evidence>
<dbReference type="InterPro" id="IPR050592">
    <property type="entry name" value="GDSL_lipolytic_enzyme"/>
</dbReference>
<evidence type="ECO:0000256" key="1">
    <source>
        <dbReference type="ARBA" id="ARBA00008668"/>
    </source>
</evidence>
<proteinExistence type="inferred from homology"/>
<dbReference type="GO" id="GO:0006629">
    <property type="term" value="P:lipid metabolic process"/>
    <property type="evidence" value="ECO:0007669"/>
    <property type="project" value="InterPro"/>
</dbReference>
<dbReference type="GO" id="GO:0016298">
    <property type="term" value="F:lipase activity"/>
    <property type="evidence" value="ECO:0007669"/>
    <property type="project" value="InterPro"/>
</dbReference>
<keyword evidence="3" id="KW-0732">Signal</keyword>
<dbReference type="OMA" id="PLRCNFR"/>
<protein>
    <recommendedName>
        <fullName evidence="6">SGNH hydrolase-type esterase domain-containing protein</fullName>
    </recommendedName>
</protein>
<dbReference type="PROSITE" id="PS01098">
    <property type="entry name" value="LIPASE_GDSL_SER"/>
    <property type="match status" value="1"/>
</dbReference>
<feature type="signal peptide" evidence="3">
    <location>
        <begin position="1"/>
        <end position="25"/>
    </location>
</feature>
<name>V4KXI8_EUTSA</name>
<dbReference type="FunFam" id="3.40.50.1110:FF:000003">
    <property type="entry name" value="GDSL esterase/lipase APG"/>
    <property type="match status" value="1"/>
</dbReference>
<dbReference type="EMBL" id="KI517683">
    <property type="protein sequence ID" value="ESQ34782.1"/>
    <property type="molecule type" value="Genomic_DNA"/>
</dbReference>
<feature type="compositionally biased region" description="Pro residues" evidence="2">
    <location>
        <begin position="28"/>
        <end position="47"/>
    </location>
</feature>
<dbReference type="PANTHER" id="PTHR45642:SF87">
    <property type="entry name" value="BNAANNG30030D PROTEIN"/>
    <property type="match status" value="1"/>
</dbReference>
<evidence type="ECO:0000313" key="4">
    <source>
        <dbReference type="EMBL" id="ESQ34782.1"/>
    </source>
</evidence>
<dbReference type="AlphaFoldDB" id="V4KXI8"/>
<dbReference type="InterPro" id="IPR035669">
    <property type="entry name" value="SGNH_plant_lipase-like"/>
</dbReference>
<dbReference type="Gene3D" id="3.40.50.1110">
    <property type="entry name" value="SGNH hydrolase"/>
    <property type="match status" value="1"/>
</dbReference>